<name>A0A7C8M0P6_9PLEO</name>
<dbReference type="Proteomes" id="UP000481861">
    <property type="component" value="Unassembled WGS sequence"/>
</dbReference>
<comment type="caution">
    <text evidence="2">The sequence shown here is derived from an EMBL/GenBank/DDBJ whole genome shotgun (WGS) entry which is preliminary data.</text>
</comment>
<dbReference type="InterPro" id="IPR015424">
    <property type="entry name" value="PyrdxlP-dep_Trfase"/>
</dbReference>
<sequence>MARTTDGNPERLAYNDRVDRLRRKEYRMLKGTTYLDHAGTTLPATSLVTQFSHSLQTLLLANPHSASASAPNTSHRIVEETRLKVLKLFNASPEHFDIVFVANATAGIKLVLEAFSGHDEGFDYYYHRNAHTSLVGVREHAASSHCFASDAEVEQWLQDEHSFSGDANTDRPTLFAYPAQSNMNGRRLPLSWPAALRSTSQRLRTYSLLDVAALVSTSPLDLSDHAAAPDFTVMSFYKMFGFPNLGALIVRKSAAHVFDQRRYFGGGTTEMITCIGTQWVAKKEKRLTDRLEDGTGATHSILALHCAIDVHDMLYGGFSEISKHTGWLAKTLYERLASLKHANGRPVCQIYKDPAATYGDALTQGATVTFNISSSDGAWISSWKVGQLASSKNIHIRTGSLCNPAGMACALGLSSSDVQRAYASGFRCGQEADIREGIPFGMVRASFGAMSTLEDVSIFAKFVQDHFVGKGLLNVDDNDEKRVKSEEMRRSEQSSTPSFEKPGLRLRPVRQQFWAKFGACIPFRSRRPDVVSAH</sequence>
<dbReference type="AlphaFoldDB" id="A0A7C8M0P6"/>
<dbReference type="OrthoDB" id="10264306at2759"/>
<proteinExistence type="predicted"/>
<dbReference type="SUPFAM" id="SSF53383">
    <property type="entry name" value="PLP-dependent transferases"/>
    <property type="match status" value="1"/>
</dbReference>
<accession>A0A7C8M0P6</accession>
<keyword evidence="2" id="KW-0808">Transferase</keyword>
<dbReference type="EMBL" id="JAADJZ010000028">
    <property type="protein sequence ID" value="KAF2866300.1"/>
    <property type="molecule type" value="Genomic_DNA"/>
</dbReference>
<organism evidence="2 3">
    <name type="scientific">Massariosphaeria phaeospora</name>
    <dbReference type="NCBI Taxonomy" id="100035"/>
    <lineage>
        <taxon>Eukaryota</taxon>
        <taxon>Fungi</taxon>
        <taxon>Dikarya</taxon>
        <taxon>Ascomycota</taxon>
        <taxon>Pezizomycotina</taxon>
        <taxon>Dothideomycetes</taxon>
        <taxon>Pleosporomycetidae</taxon>
        <taxon>Pleosporales</taxon>
        <taxon>Pleosporales incertae sedis</taxon>
        <taxon>Massariosphaeria</taxon>
    </lineage>
</organism>
<protein>
    <submittedName>
        <fullName evidence="2">Pyridoxal phosphate-dependent transferase</fullName>
    </submittedName>
</protein>
<evidence type="ECO:0000259" key="1">
    <source>
        <dbReference type="Pfam" id="PF00266"/>
    </source>
</evidence>
<evidence type="ECO:0000313" key="2">
    <source>
        <dbReference type="EMBL" id="KAF2866300.1"/>
    </source>
</evidence>
<evidence type="ECO:0000313" key="3">
    <source>
        <dbReference type="Proteomes" id="UP000481861"/>
    </source>
</evidence>
<dbReference type="InterPro" id="IPR000192">
    <property type="entry name" value="Aminotrans_V_dom"/>
</dbReference>
<dbReference type="Gene3D" id="3.40.640.10">
    <property type="entry name" value="Type I PLP-dependent aspartate aminotransferase-like (Major domain)"/>
    <property type="match status" value="1"/>
</dbReference>
<dbReference type="GO" id="GO:0043545">
    <property type="term" value="P:molybdopterin cofactor metabolic process"/>
    <property type="evidence" value="ECO:0007669"/>
    <property type="project" value="TreeGrafter"/>
</dbReference>
<gene>
    <name evidence="2" type="ORF">BDV95DRAFT_552905</name>
</gene>
<dbReference type="PANTHER" id="PTHR14237">
    <property type="entry name" value="MOLYBDOPTERIN COFACTOR SULFURASE MOSC"/>
    <property type="match status" value="1"/>
</dbReference>
<dbReference type="Pfam" id="PF00266">
    <property type="entry name" value="Aminotran_5"/>
    <property type="match status" value="1"/>
</dbReference>
<reference evidence="2 3" key="1">
    <citation type="submission" date="2020-01" db="EMBL/GenBank/DDBJ databases">
        <authorList>
            <consortium name="DOE Joint Genome Institute"/>
            <person name="Haridas S."/>
            <person name="Albert R."/>
            <person name="Binder M."/>
            <person name="Bloem J."/>
            <person name="Labutti K."/>
            <person name="Salamov A."/>
            <person name="Andreopoulos B."/>
            <person name="Baker S.E."/>
            <person name="Barry K."/>
            <person name="Bills G."/>
            <person name="Bluhm B.H."/>
            <person name="Cannon C."/>
            <person name="Castanera R."/>
            <person name="Culley D.E."/>
            <person name="Daum C."/>
            <person name="Ezra D."/>
            <person name="Gonzalez J.B."/>
            <person name="Henrissat B."/>
            <person name="Kuo A."/>
            <person name="Liang C."/>
            <person name="Lipzen A."/>
            <person name="Lutzoni F."/>
            <person name="Magnuson J."/>
            <person name="Mondo S."/>
            <person name="Nolan M."/>
            <person name="Ohm R."/>
            <person name="Pangilinan J."/>
            <person name="Park H.-J.H."/>
            <person name="Ramirez L."/>
            <person name="Alfaro M."/>
            <person name="Sun H."/>
            <person name="Tritt A."/>
            <person name="Yoshinaga Y."/>
            <person name="Zwiers L.-H.L."/>
            <person name="Turgeon B.G."/>
            <person name="Goodwin S.B."/>
            <person name="Spatafora J.W."/>
            <person name="Crous P.W."/>
            <person name="Grigoriev I.V."/>
        </authorList>
    </citation>
    <scope>NUCLEOTIDE SEQUENCE [LARGE SCALE GENOMIC DNA]</scope>
    <source>
        <strain evidence="2 3">CBS 611.86</strain>
    </source>
</reference>
<feature type="domain" description="Aminotransferase class V" evidence="1">
    <location>
        <begin position="33"/>
        <end position="458"/>
    </location>
</feature>
<dbReference type="GO" id="GO:0008265">
    <property type="term" value="F:molybdenum cofactor sulfurtransferase activity"/>
    <property type="evidence" value="ECO:0007669"/>
    <property type="project" value="TreeGrafter"/>
</dbReference>
<dbReference type="InterPro" id="IPR015421">
    <property type="entry name" value="PyrdxlP-dep_Trfase_major"/>
</dbReference>
<keyword evidence="3" id="KW-1185">Reference proteome</keyword>
<dbReference type="PANTHER" id="PTHR14237:SF80">
    <property type="entry name" value="MOLYBDENUM COFACTOR SULFURASE"/>
    <property type="match status" value="1"/>
</dbReference>